<sequence length="149" mass="16931">MKFVIISTASLFFLLVELSCSVIGAEEAKCFDVKKTEDYVSITGTNVFQTLGLKFCNAISSQNETKSRQCMRSLIGSTLPIWYPLYKNVISSFALNANAKEKIENLADQCRNANNDYIFFPCLLNKFKDNCPEIYDIYREAVRKTGYDV</sequence>
<evidence type="ECO:0000313" key="3">
    <source>
        <dbReference type="Proteomes" id="UP000014500"/>
    </source>
</evidence>
<feature type="chain" id="PRO_5004590016" evidence="1">
    <location>
        <begin position="25"/>
        <end position="149"/>
    </location>
</feature>
<dbReference type="PhylomeDB" id="T1ISP6"/>
<reference evidence="3" key="1">
    <citation type="submission" date="2011-05" db="EMBL/GenBank/DDBJ databases">
        <authorList>
            <person name="Richards S.R."/>
            <person name="Qu J."/>
            <person name="Jiang H."/>
            <person name="Jhangiani S.N."/>
            <person name="Agravi P."/>
            <person name="Goodspeed R."/>
            <person name="Gross S."/>
            <person name="Mandapat C."/>
            <person name="Jackson L."/>
            <person name="Mathew T."/>
            <person name="Pu L."/>
            <person name="Thornton R."/>
            <person name="Saada N."/>
            <person name="Wilczek-Boney K.B."/>
            <person name="Lee S."/>
            <person name="Kovar C."/>
            <person name="Wu Y."/>
            <person name="Scherer S.E."/>
            <person name="Worley K.C."/>
            <person name="Muzny D.M."/>
            <person name="Gibbs R."/>
        </authorList>
    </citation>
    <scope>NUCLEOTIDE SEQUENCE</scope>
    <source>
        <strain evidence="3">Brora</strain>
    </source>
</reference>
<evidence type="ECO:0000313" key="2">
    <source>
        <dbReference type="EnsemblMetazoa" id="SMAR004129-PA"/>
    </source>
</evidence>
<dbReference type="HOGENOM" id="CLU_141841_0_0_1"/>
<organism evidence="2 3">
    <name type="scientific">Strigamia maritima</name>
    <name type="common">European centipede</name>
    <name type="synonym">Geophilus maritimus</name>
    <dbReference type="NCBI Taxonomy" id="126957"/>
    <lineage>
        <taxon>Eukaryota</taxon>
        <taxon>Metazoa</taxon>
        <taxon>Ecdysozoa</taxon>
        <taxon>Arthropoda</taxon>
        <taxon>Myriapoda</taxon>
        <taxon>Chilopoda</taxon>
        <taxon>Pleurostigmophora</taxon>
        <taxon>Geophilomorpha</taxon>
        <taxon>Linotaeniidae</taxon>
        <taxon>Strigamia</taxon>
    </lineage>
</organism>
<dbReference type="AlphaFoldDB" id="T1ISP6"/>
<dbReference type="EMBL" id="AFFK01019008">
    <property type="status" value="NOT_ANNOTATED_CDS"/>
    <property type="molecule type" value="Genomic_DNA"/>
</dbReference>
<keyword evidence="1" id="KW-0732">Signal</keyword>
<feature type="signal peptide" evidence="1">
    <location>
        <begin position="1"/>
        <end position="24"/>
    </location>
</feature>
<dbReference type="Proteomes" id="UP000014500">
    <property type="component" value="Unassembled WGS sequence"/>
</dbReference>
<accession>T1ISP6</accession>
<reference evidence="2" key="2">
    <citation type="submission" date="2015-02" db="UniProtKB">
        <authorList>
            <consortium name="EnsemblMetazoa"/>
        </authorList>
    </citation>
    <scope>IDENTIFICATION</scope>
</reference>
<protein>
    <submittedName>
        <fullName evidence="2">Uncharacterized protein</fullName>
    </submittedName>
</protein>
<dbReference type="EnsemblMetazoa" id="SMAR004129-RA">
    <property type="protein sequence ID" value="SMAR004129-PA"/>
    <property type="gene ID" value="SMAR004129"/>
</dbReference>
<evidence type="ECO:0000256" key="1">
    <source>
        <dbReference type="SAM" id="SignalP"/>
    </source>
</evidence>
<keyword evidence="3" id="KW-1185">Reference proteome</keyword>
<proteinExistence type="predicted"/>
<name>T1ISP6_STRMM</name>